<organism evidence="2 3">
    <name type="scientific">Clostridium kluyveri (strain NBRC 12016)</name>
    <dbReference type="NCBI Taxonomy" id="583346"/>
    <lineage>
        <taxon>Bacteria</taxon>
        <taxon>Bacillati</taxon>
        <taxon>Bacillota</taxon>
        <taxon>Clostridia</taxon>
        <taxon>Eubacteriales</taxon>
        <taxon>Clostridiaceae</taxon>
        <taxon>Clostridium</taxon>
    </lineage>
</organism>
<name>B9E143_CLOK1</name>
<evidence type="ECO:0000259" key="1">
    <source>
        <dbReference type="Pfam" id="PF14344"/>
    </source>
</evidence>
<sequence length="240" mass="27630">MYHRYNYLHILLLYKFMKGELLMFICPYCARNFYRAPKFRAVSHIRFLNASPNSPAIDVYLNDRLMFRNLLYKYFSDYVTIPSGTYHIKVFPSGNTVNPLIDKSLFIPPEKIFTLAAINEYPNMDLLSIEDVRHPKIPDKAFIRFGHLSPEAPTLNVVLPNGNTLFSNVSYKQITPYIPVDPGTYTIEARSSSSDERILYVPNIRLRGDRFYTIYAVGNLSKPPELQVLIPLDGNSYIGS</sequence>
<feature type="domain" description="DUF4397" evidence="1">
    <location>
        <begin position="158"/>
        <end position="229"/>
    </location>
</feature>
<proteinExistence type="predicted"/>
<dbReference type="AlphaFoldDB" id="B9E143"/>
<dbReference type="HOGENOM" id="CLU_069060_1_1_9"/>
<feature type="domain" description="DUF4397" evidence="1">
    <location>
        <begin position="43"/>
        <end position="157"/>
    </location>
</feature>
<dbReference type="KEGG" id="ckr:CKR_1167"/>
<dbReference type="Proteomes" id="UP000007969">
    <property type="component" value="Chromosome"/>
</dbReference>
<evidence type="ECO:0000313" key="3">
    <source>
        <dbReference type="Proteomes" id="UP000007969"/>
    </source>
</evidence>
<accession>B9E143</accession>
<protein>
    <recommendedName>
        <fullName evidence="1">DUF4397 domain-containing protein</fullName>
    </recommendedName>
</protein>
<dbReference type="EMBL" id="AP009049">
    <property type="protein sequence ID" value="BAH06218.1"/>
    <property type="molecule type" value="Genomic_DNA"/>
</dbReference>
<evidence type="ECO:0000313" key="2">
    <source>
        <dbReference type="EMBL" id="BAH06218.1"/>
    </source>
</evidence>
<gene>
    <name evidence="2" type="ordered locus">CKR_1167</name>
</gene>
<reference evidence="3" key="1">
    <citation type="submission" date="2005-09" db="EMBL/GenBank/DDBJ databases">
        <title>Complete genome sequence of Clostridium kluyveri and comparative genomics of Clostridia species.</title>
        <authorList>
            <person name="Inui M."/>
            <person name="Nonaka H."/>
            <person name="Shinoda Y."/>
            <person name="Ikenaga Y."/>
            <person name="Abe M."/>
            <person name="Naito K."/>
            <person name="Vertes A.A."/>
            <person name="Yukawa H."/>
        </authorList>
    </citation>
    <scope>NUCLEOTIDE SEQUENCE [LARGE SCALE GENOMIC DNA]</scope>
    <source>
        <strain evidence="3">NBRC 12016</strain>
    </source>
</reference>
<dbReference type="Pfam" id="PF14344">
    <property type="entry name" value="DUF4397"/>
    <property type="match status" value="2"/>
</dbReference>
<dbReference type="InterPro" id="IPR025510">
    <property type="entry name" value="DUF4397"/>
</dbReference>